<evidence type="ECO:0000256" key="2">
    <source>
        <dbReference type="ARBA" id="ARBA00022555"/>
    </source>
</evidence>
<gene>
    <name evidence="7" type="ORF">FSB_LOCUS39937</name>
</gene>
<dbReference type="GO" id="GO:0004045">
    <property type="term" value="F:peptidyl-tRNA hydrolase activity"/>
    <property type="evidence" value="ECO:0007669"/>
    <property type="project" value="UniProtKB-EC"/>
</dbReference>
<organism evidence="7">
    <name type="scientific">Fagus sylvatica</name>
    <name type="common">Beechnut</name>
    <dbReference type="NCBI Taxonomy" id="28930"/>
    <lineage>
        <taxon>Eukaryota</taxon>
        <taxon>Viridiplantae</taxon>
        <taxon>Streptophyta</taxon>
        <taxon>Embryophyta</taxon>
        <taxon>Tracheophyta</taxon>
        <taxon>Spermatophyta</taxon>
        <taxon>Magnoliopsida</taxon>
        <taxon>eudicotyledons</taxon>
        <taxon>Gunneridae</taxon>
        <taxon>Pentapetalae</taxon>
        <taxon>rosids</taxon>
        <taxon>fabids</taxon>
        <taxon>Fagales</taxon>
        <taxon>Fagaceae</taxon>
        <taxon>Fagus</taxon>
    </lineage>
</organism>
<dbReference type="AlphaFoldDB" id="A0A2N9HJE2"/>
<sequence>MNVGASLSSIGIFPNCYRWLGSSNYNKALSLSWVPSWRMMSSASSATSASIASPTERPVVEPLKPKQQPWLIVGLGNPGKKFQSTRHNVGFEMVDAIAEAEGISISSVSFRALLGKGFIGDIPVMLAKPQTFMNASGESVGAIVSYYKIPLKQVLVIFDDLDLPFAKLRLLPKGGHGGHNGVGQMGLHWFGYDVAAGLGLREFVGWDRVYFQTSLEKSPPTHYVHGSVFCGRFVNSWWLAMMTEGQPAMVAVWWYSVVPPWLYGGAAWATMVVQ</sequence>
<keyword evidence="4" id="KW-0694">RNA-binding</keyword>
<dbReference type="InterPro" id="IPR001328">
    <property type="entry name" value="Pept_tRNA_hydro"/>
</dbReference>
<evidence type="ECO:0000256" key="4">
    <source>
        <dbReference type="ARBA" id="ARBA00022884"/>
    </source>
</evidence>
<dbReference type="Pfam" id="PF01195">
    <property type="entry name" value="Pept_tRNA_hydro"/>
    <property type="match status" value="1"/>
</dbReference>
<dbReference type="EMBL" id="OIVN01003557">
    <property type="protein sequence ID" value="SPD12055.1"/>
    <property type="molecule type" value="Genomic_DNA"/>
</dbReference>
<dbReference type="Gene3D" id="3.40.50.1470">
    <property type="entry name" value="Peptidyl-tRNA hydrolase"/>
    <property type="match status" value="1"/>
</dbReference>
<evidence type="ECO:0000256" key="3">
    <source>
        <dbReference type="ARBA" id="ARBA00022801"/>
    </source>
</evidence>
<accession>A0A2N9HJE2</accession>
<dbReference type="InterPro" id="IPR018171">
    <property type="entry name" value="Pept_tRNA_hydro_CS"/>
</dbReference>
<protein>
    <recommendedName>
        <fullName evidence="1">peptidyl-tRNA hydrolase</fullName>
        <ecNumber evidence="1">3.1.1.29</ecNumber>
    </recommendedName>
</protein>
<reference evidence="7" key="1">
    <citation type="submission" date="2018-02" db="EMBL/GenBank/DDBJ databases">
        <authorList>
            <person name="Cohen D.B."/>
            <person name="Kent A.D."/>
        </authorList>
    </citation>
    <scope>NUCLEOTIDE SEQUENCE</scope>
</reference>
<dbReference type="EC" id="3.1.1.29" evidence="1"/>
<dbReference type="InterPro" id="IPR036416">
    <property type="entry name" value="Pept_tRNA_hydro_sf"/>
</dbReference>
<comment type="similarity">
    <text evidence="5 6">Belongs to the PTH family.</text>
</comment>
<proteinExistence type="inferred from homology"/>
<dbReference type="GO" id="GO:0000049">
    <property type="term" value="F:tRNA binding"/>
    <property type="evidence" value="ECO:0007669"/>
    <property type="project" value="UniProtKB-KW"/>
</dbReference>
<keyword evidence="3" id="KW-0378">Hydrolase</keyword>
<name>A0A2N9HJE2_FAGSY</name>
<keyword evidence="2" id="KW-0820">tRNA-binding</keyword>
<dbReference type="PANTHER" id="PTHR17224:SF1">
    <property type="entry name" value="PEPTIDYL-TRNA HYDROLASE"/>
    <property type="match status" value="1"/>
</dbReference>
<evidence type="ECO:0000256" key="5">
    <source>
        <dbReference type="ARBA" id="ARBA00038063"/>
    </source>
</evidence>
<evidence type="ECO:0000313" key="7">
    <source>
        <dbReference type="EMBL" id="SPD12055.1"/>
    </source>
</evidence>
<evidence type="ECO:0000256" key="1">
    <source>
        <dbReference type="ARBA" id="ARBA00013260"/>
    </source>
</evidence>
<dbReference type="NCBIfam" id="TIGR00447">
    <property type="entry name" value="pth"/>
    <property type="match status" value="1"/>
</dbReference>
<dbReference type="SUPFAM" id="SSF53178">
    <property type="entry name" value="Peptidyl-tRNA hydrolase-like"/>
    <property type="match status" value="1"/>
</dbReference>
<dbReference type="PROSITE" id="PS01195">
    <property type="entry name" value="PEPT_TRNA_HYDROL_1"/>
    <property type="match status" value="1"/>
</dbReference>
<evidence type="ECO:0000256" key="6">
    <source>
        <dbReference type="RuleBase" id="RU004320"/>
    </source>
</evidence>
<dbReference type="PANTHER" id="PTHR17224">
    <property type="entry name" value="PEPTIDYL-TRNA HYDROLASE"/>
    <property type="match status" value="1"/>
</dbReference>